<dbReference type="InterPro" id="IPR052067">
    <property type="entry name" value="Metal_resp_HTH_trans_reg"/>
</dbReference>
<dbReference type="PANTHER" id="PTHR35790:SF4">
    <property type="entry name" value="HTH-TYPE TRANSCRIPTIONAL REGULATOR PCHR"/>
    <property type="match status" value="1"/>
</dbReference>
<dbReference type="PRINTS" id="PR00598">
    <property type="entry name" value="HTHMARR"/>
</dbReference>
<dbReference type="Gene3D" id="1.10.10.10">
    <property type="entry name" value="Winged helix-like DNA-binding domain superfamily/Winged helix DNA-binding domain"/>
    <property type="match status" value="1"/>
</dbReference>
<organism evidence="5 6">
    <name type="scientific">Vitreoscilla massiliensis</name>
    <dbReference type="NCBI Taxonomy" id="1689272"/>
    <lineage>
        <taxon>Bacteria</taxon>
        <taxon>Pseudomonadati</taxon>
        <taxon>Pseudomonadota</taxon>
        <taxon>Betaproteobacteria</taxon>
        <taxon>Neisseriales</taxon>
        <taxon>Neisseriaceae</taxon>
        <taxon>Vitreoscilla</taxon>
    </lineage>
</organism>
<evidence type="ECO:0000313" key="6">
    <source>
        <dbReference type="Proteomes" id="UP000832011"/>
    </source>
</evidence>
<protein>
    <submittedName>
        <fullName evidence="5">MarR family transcriptional regulator</fullName>
    </submittedName>
</protein>
<evidence type="ECO:0000313" key="5">
    <source>
        <dbReference type="EMBL" id="UOO88684.1"/>
    </source>
</evidence>
<dbReference type="RefSeq" id="WP_058357625.1">
    <property type="nucleotide sequence ID" value="NZ_CABKVG010000010.1"/>
</dbReference>
<proteinExistence type="predicted"/>
<reference evidence="5 6" key="1">
    <citation type="journal article" date="2022" name="Res Sq">
        <title>Evolution of multicellular longitudinally dividing oral cavity symbionts (Neisseriaceae).</title>
        <authorList>
            <person name="Nyongesa S."/>
            <person name="Weber P."/>
            <person name="Bernet E."/>
            <person name="Pullido F."/>
            <person name="Nieckarz M."/>
            <person name="Delaby M."/>
            <person name="Nieves C."/>
            <person name="Viehboeck T."/>
            <person name="Krause N."/>
            <person name="Rivera-Millot A."/>
            <person name="Nakamura A."/>
            <person name="Vischer N."/>
            <person name="VanNieuwenhze M."/>
            <person name="Brun Y."/>
            <person name="Cava F."/>
            <person name="Bulgheresi S."/>
            <person name="Veyrier F."/>
        </authorList>
    </citation>
    <scope>NUCLEOTIDE SEQUENCE [LARGE SCALE GENOMIC DNA]</scope>
    <source>
        <strain evidence="5 6">SN4</strain>
    </source>
</reference>
<dbReference type="PROSITE" id="PS50995">
    <property type="entry name" value="HTH_MARR_2"/>
    <property type="match status" value="1"/>
</dbReference>
<keyword evidence="3" id="KW-0804">Transcription</keyword>
<dbReference type="InterPro" id="IPR036388">
    <property type="entry name" value="WH-like_DNA-bd_sf"/>
</dbReference>
<feature type="domain" description="HTH marR-type" evidence="4">
    <location>
        <begin position="1"/>
        <end position="141"/>
    </location>
</feature>
<evidence type="ECO:0000256" key="2">
    <source>
        <dbReference type="ARBA" id="ARBA00023125"/>
    </source>
</evidence>
<dbReference type="InterPro" id="IPR036390">
    <property type="entry name" value="WH_DNA-bd_sf"/>
</dbReference>
<dbReference type="Pfam" id="PF12802">
    <property type="entry name" value="MarR_2"/>
    <property type="match status" value="1"/>
</dbReference>
<keyword evidence="1" id="KW-0805">Transcription regulation</keyword>
<sequence>MPNTLDLNRHVPALVAFIDNKLSAHGAKIYKELFNTSLTEFRILSMLAVEPNINAQRIIEFIGLDKAGVSRTIKQLHEKNLLTVVPDPHDLRANNLCLTDSGLALHDQIATVSKAREQRLLSDFNHMEIENLIYLLNKLHQGLEHL</sequence>
<dbReference type="EMBL" id="CP091511">
    <property type="protein sequence ID" value="UOO88684.1"/>
    <property type="molecule type" value="Genomic_DNA"/>
</dbReference>
<dbReference type="PANTHER" id="PTHR35790">
    <property type="entry name" value="HTH-TYPE TRANSCRIPTIONAL REGULATOR PCHR"/>
    <property type="match status" value="1"/>
</dbReference>
<gene>
    <name evidence="5" type="ORF">LVJ82_14625</name>
</gene>
<dbReference type="SMART" id="SM00347">
    <property type="entry name" value="HTH_MARR"/>
    <property type="match status" value="1"/>
</dbReference>
<keyword evidence="6" id="KW-1185">Reference proteome</keyword>
<keyword evidence="2" id="KW-0238">DNA-binding</keyword>
<evidence type="ECO:0000256" key="3">
    <source>
        <dbReference type="ARBA" id="ARBA00023163"/>
    </source>
</evidence>
<evidence type="ECO:0000259" key="4">
    <source>
        <dbReference type="PROSITE" id="PS50995"/>
    </source>
</evidence>
<dbReference type="Proteomes" id="UP000832011">
    <property type="component" value="Chromosome"/>
</dbReference>
<name>A0ABY4E092_9NEIS</name>
<accession>A0ABY4E092</accession>
<dbReference type="InterPro" id="IPR000835">
    <property type="entry name" value="HTH_MarR-typ"/>
</dbReference>
<dbReference type="SUPFAM" id="SSF46785">
    <property type="entry name" value="Winged helix' DNA-binding domain"/>
    <property type="match status" value="1"/>
</dbReference>
<evidence type="ECO:0000256" key="1">
    <source>
        <dbReference type="ARBA" id="ARBA00023015"/>
    </source>
</evidence>